<accession>A0ABX2SKL9</accession>
<feature type="compositionally biased region" description="Polar residues" evidence="1">
    <location>
        <begin position="109"/>
        <end position="118"/>
    </location>
</feature>
<evidence type="ECO:0008006" key="4">
    <source>
        <dbReference type="Google" id="ProtNLM"/>
    </source>
</evidence>
<evidence type="ECO:0000313" key="3">
    <source>
        <dbReference type="Proteomes" id="UP000587211"/>
    </source>
</evidence>
<proteinExistence type="predicted"/>
<comment type="caution">
    <text evidence="2">The sequence shown here is derived from an EMBL/GenBank/DDBJ whole genome shotgun (WGS) entry which is preliminary data.</text>
</comment>
<sequence>MLIAISAWMSVVVPVQDVSHRTRMSACFWSRVRVSRTPVSGWIPGSAFAARRSRSAAAIASPVGSRALSQLVPSVLWVTETRRSSRAFAVSTAVSSGSSRARNRRSHVRSSPSVCVAA</sequence>
<evidence type="ECO:0000313" key="2">
    <source>
        <dbReference type="EMBL" id="NYI38030.1"/>
    </source>
</evidence>
<organism evidence="2 3">
    <name type="scientific">Aeromicrobium tamlense</name>
    <dbReference type="NCBI Taxonomy" id="375541"/>
    <lineage>
        <taxon>Bacteria</taxon>
        <taxon>Bacillati</taxon>
        <taxon>Actinomycetota</taxon>
        <taxon>Actinomycetes</taxon>
        <taxon>Propionibacteriales</taxon>
        <taxon>Nocardioidaceae</taxon>
        <taxon>Aeromicrobium</taxon>
    </lineage>
</organism>
<gene>
    <name evidence="2" type="ORF">BJ975_001405</name>
</gene>
<reference evidence="2 3" key="1">
    <citation type="submission" date="2020-07" db="EMBL/GenBank/DDBJ databases">
        <title>Sequencing the genomes of 1000 actinobacteria strains.</title>
        <authorList>
            <person name="Klenk H.-P."/>
        </authorList>
    </citation>
    <scope>NUCLEOTIDE SEQUENCE [LARGE SCALE GENOMIC DNA]</scope>
    <source>
        <strain evidence="2 3">DSM 19087</strain>
    </source>
</reference>
<name>A0ABX2SKL9_9ACTN</name>
<keyword evidence="3" id="KW-1185">Reference proteome</keyword>
<evidence type="ECO:0000256" key="1">
    <source>
        <dbReference type="SAM" id="MobiDB-lite"/>
    </source>
</evidence>
<feature type="region of interest" description="Disordered" evidence="1">
    <location>
        <begin position="92"/>
        <end position="118"/>
    </location>
</feature>
<protein>
    <recommendedName>
        <fullName evidence="4">Secreted protein</fullName>
    </recommendedName>
</protein>
<dbReference type="Proteomes" id="UP000587211">
    <property type="component" value="Unassembled WGS sequence"/>
</dbReference>
<dbReference type="EMBL" id="JACBZN010000001">
    <property type="protein sequence ID" value="NYI38030.1"/>
    <property type="molecule type" value="Genomic_DNA"/>
</dbReference>